<dbReference type="PANTHER" id="PTHR30461">
    <property type="entry name" value="DNA-INVERTASE FROM LAMBDOID PROPHAGE"/>
    <property type="match status" value="1"/>
</dbReference>
<dbReference type="EMBL" id="JAPMKX010000002">
    <property type="protein sequence ID" value="MCX7537856.1"/>
    <property type="molecule type" value="Genomic_DNA"/>
</dbReference>
<gene>
    <name evidence="6" type="ORF">OS123_04765</name>
</gene>
<proteinExistence type="predicted"/>
<evidence type="ECO:0000313" key="6">
    <source>
        <dbReference type="EMBL" id="MCX7537856.1"/>
    </source>
</evidence>
<evidence type="ECO:0000256" key="4">
    <source>
        <dbReference type="PIRSR" id="PIRSR606118-50"/>
    </source>
</evidence>
<dbReference type="InterPro" id="IPR036162">
    <property type="entry name" value="Resolvase-like_N_sf"/>
</dbReference>
<feature type="domain" description="Resolvase/invertase-type recombinase catalytic" evidence="5">
    <location>
        <begin position="1"/>
        <end position="137"/>
    </location>
</feature>
<evidence type="ECO:0000256" key="2">
    <source>
        <dbReference type="ARBA" id="ARBA00023125"/>
    </source>
</evidence>
<dbReference type="SMART" id="SM00857">
    <property type="entry name" value="Resolvase"/>
    <property type="match status" value="1"/>
</dbReference>
<protein>
    <submittedName>
        <fullName evidence="6">Recombinase family protein</fullName>
    </submittedName>
</protein>
<keyword evidence="1" id="KW-0229">DNA integration</keyword>
<sequence>MLIGYARCSTDRQDLRAQKQQLRELGIEDARIYVDHGYTGRNRERPGLKEALAATRAGDTLVVTKLDRLARSVADAAEIACELQDREARLQMGTTVYDPADPFGRMFFNLTATFAEFEADLISQRTREGLAIAREKGRLRGRSSKFTAAQQRHIGALIDGGEHTQAEIAALMGVNPSTISRFAKKRRAQAAAEGV</sequence>
<reference evidence="6" key="1">
    <citation type="submission" date="2022-11" db="EMBL/GenBank/DDBJ databases">
        <title>Corynebacterium sp. isolated from Penguins.</title>
        <authorList>
            <person name="Sedlar K."/>
            <person name="Svec P."/>
        </authorList>
    </citation>
    <scope>NUCLEOTIDE SEQUENCE</scope>
    <source>
        <strain evidence="6">P5875</strain>
    </source>
</reference>
<dbReference type="GO" id="GO:0015074">
    <property type="term" value="P:DNA integration"/>
    <property type="evidence" value="ECO:0007669"/>
    <property type="project" value="UniProtKB-KW"/>
</dbReference>
<dbReference type="PANTHER" id="PTHR30461:SF2">
    <property type="entry name" value="SERINE RECOMBINASE PINE-RELATED"/>
    <property type="match status" value="1"/>
</dbReference>
<dbReference type="GO" id="GO:0003677">
    <property type="term" value="F:DNA binding"/>
    <property type="evidence" value="ECO:0007669"/>
    <property type="project" value="UniProtKB-KW"/>
</dbReference>
<comment type="caution">
    <text evidence="6">The sequence shown here is derived from an EMBL/GenBank/DDBJ whole genome shotgun (WGS) entry which is preliminary data.</text>
</comment>
<dbReference type="InterPro" id="IPR006119">
    <property type="entry name" value="Resolv_N"/>
</dbReference>
<dbReference type="Proteomes" id="UP001070238">
    <property type="component" value="Unassembled WGS sequence"/>
</dbReference>
<organism evidence="6 7">
    <name type="scientific">Corynebacterium antarcticum</name>
    <dbReference type="NCBI Taxonomy" id="2800405"/>
    <lineage>
        <taxon>Bacteria</taxon>
        <taxon>Bacillati</taxon>
        <taxon>Actinomycetota</taxon>
        <taxon>Actinomycetes</taxon>
        <taxon>Mycobacteriales</taxon>
        <taxon>Corynebacteriaceae</taxon>
        <taxon>Corynebacterium</taxon>
    </lineage>
</organism>
<name>A0A9Q4CBU2_9CORY</name>
<evidence type="ECO:0000256" key="3">
    <source>
        <dbReference type="ARBA" id="ARBA00023172"/>
    </source>
</evidence>
<dbReference type="PROSITE" id="PS51736">
    <property type="entry name" value="RECOMBINASES_3"/>
    <property type="match status" value="1"/>
</dbReference>
<dbReference type="GO" id="GO:0000150">
    <property type="term" value="F:DNA strand exchange activity"/>
    <property type="evidence" value="ECO:0007669"/>
    <property type="project" value="InterPro"/>
</dbReference>
<accession>A0A9Q4CBU2</accession>
<dbReference type="RefSeq" id="WP_267169276.1">
    <property type="nucleotide sequence ID" value="NZ_JAPMKX010000002.1"/>
</dbReference>
<dbReference type="InterPro" id="IPR006118">
    <property type="entry name" value="Recombinase_CS"/>
</dbReference>
<dbReference type="Gene3D" id="1.10.10.60">
    <property type="entry name" value="Homeodomain-like"/>
    <property type="match status" value="1"/>
</dbReference>
<evidence type="ECO:0000256" key="1">
    <source>
        <dbReference type="ARBA" id="ARBA00022908"/>
    </source>
</evidence>
<dbReference type="CDD" id="cd03768">
    <property type="entry name" value="SR_ResInv"/>
    <property type="match status" value="1"/>
</dbReference>
<keyword evidence="3" id="KW-0233">DNA recombination</keyword>
<evidence type="ECO:0000259" key="5">
    <source>
        <dbReference type="PROSITE" id="PS51736"/>
    </source>
</evidence>
<keyword evidence="2" id="KW-0238">DNA-binding</keyword>
<dbReference type="AlphaFoldDB" id="A0A9Q4CBU2"/>
<dbReference type="Pfam" id="PF00239">
    <property type="entry name" value="Resolvase"/>
    <property type="match status" value="1"/>
</dbReference>
<feature type="active site" description="O-(5'-phospho-DNA)-serine intermediate" evidence="4">
    <location>
        <position position="9"/>
    </location>
</feature>
<dbReference type="SUPFAM" id="SSF53041">
    <property type="entry name" value="Resolvase-like"/>
    <property type="match status" value="1"/>
</dbReference>
<evidence type="ECO:0000313" key="7">
    <source>
        <dbReference type="Proteomes" id="UP001070238"/>
    </source>
</evidence>
<dbReference type="Gene3D" id="3.40.50.1390">
    <property type="entry name" value="Resolvase, N-terminal catalytic domain"/>
    <property type="match status" value="1"/>
</dbReference>
<dbReference type="InterPro" id="IPR050639">
    <property type="entry name" value="SSR_resolvase"/>
</dbReference>
<dbReference type="PROSITE" id="PS00398">
    <property type="entry name" value="RECOMBINASES_2"/>
    <property type="match status" value="1"/>
</dbReference>